<dbReference type="SUPFAM" id="SSF52980">
    <property type="entry name" value="Restriction endonuclease-like"/>
    <property type="match status" value="1"/>
</dbReference>
<proteinExistence type="predicted"/>
<dbReference type="Gene3D" id="3.40.1350.10">
    <property type="match status" value="1"/>
</dbReference>
<dbReference type="AlphaFoldDB" id="A0A7D5KLJ0"/>
<keyword evidence="3" id="KW-0378">Hydrolase</keyword>
<dbReference type="GO" id="GO:0015666">
    <property type="term" value="F:restriction endodeoxyribonuclease activity"/>
    <property type="evidence" value="ECO:0007669"/>
    <property type="project" value="TreeGrafter"/>
</dbReference>
<dbReference type="Pfam" id="PF04471">
    <property type="entry name" value="Mrr_cat"/>
    <property type="match status" value="1"/>
</dbReference>
<accession>A0A7D5KLJ0</accession>
<dbReference type="InterPro" id="IPR052906">
    <property type="entry name" value="Type_IV_Methyl-Rstrct_Enzyme"/>
</dbReference>
<dbReference type="GO" id="GO:0009307">
    <property type="term" value="P:DNA restriction-modification system"/>
    <property type="evidence" value="ECO:0007669"/>
    <property type="project" value="InterPro"/>
</dbReference>
<dbReference type="InterPro" id="IPR055650">
    <property type="entry name" value="DUF7226"/>
</dbReference>
<dbReference type="GO" id="GO:0003677">
    <property type="term" value="F:DNA binding"/>
    <property type="evidence" value="ECO:0007669"/>
    <property type="project" value="InterPro"/>
</dbReference>
<dbReference type="OrthoDB" id="316519at2157"/>
<feature type="domain" description="Restriction endonuclease type IV Mrr" evidence="1">
    <location>
        <begin position="17"/>
        <end position="131"/>
    </location>
</feature>
<dbReference type="GeneID" id="56028085"/>
<evidence type="ECO:0000313" key="4">
    <source>
        <dbReference type="Proteomes" id="UP000509750"/>
    </source>
</evidence>
<evidence type="ECO:0000259" key="2">
    <source>
        <dbReference type="Pfam" id="PF23871"/>
    </source>
</evidence>
<dbReference type="InterPro" id="IPR011335">
    <property type="entry name" value="Restrct_endonuc-II-like"/>
</dbReference>
<dbReference type="EMBL" id="CP058529">
    <property type="protein sequence ID" value="QLG26862.1"/>
    <property type="molecule type" value="Genomic_DNA"/>
</dbReference>
<dbReference type="PANTHER" id="PTHR30015:SF7">
    <property type="entry name" value="TYPE IV METHYL-DIRECTED RESTRICTION ENZYME ECOKMRR"/>
    <property type="match status" value="1"/>
</dbReference>
<evidence type="ECO:0000259" key="1">
    <source>
        <dbReference type="Pfam" id="PF04471"/>
    </source>
</evidence>
<dbReference type="KEGG" id="halg:HUG10_04590"/>
<dbReference type="Proteomes" id="UP000509750">
    <property type="component" value="Chromosome"/>
</dbReference>
<organism evidence="3 4">
    <name type="scientific">Halorarum halophilum</name>
    <dbReference type="NCBI Taxonomy" id="2743090"/>
    <lineage>
        <taxon>Archaea</taxon>
        <taxon>Methanobacteriati</taxon>
        <taxon>Methanobacteriota</taxon>
        <taxon>Stenosarchaea group</taxon>
        <taxon>Halobacteria</taxon>
        <taxon>Halobacteriales</taxon>
        <taxon>Haloferacaceae</taxon>
        <taxon>Halorarum</taxon>
    </lineage>
</organism>
<name>A0A7D5KLJ0_9EURY</name>
<gene>
    <name evidence="3" type="ORF">HUG10_04590</name>
</gene>
<keyword evidence="4" id="KW-1185">Reference proteome</keyword>
<dbReference type="InterPro" id="IPR007560">
    <property type="entry name" value="Restrct_endonuc_IV_Mrr"/>
</dbReference>
<dbReference type="Pfam" id="PF23871">
    <property type="entry name" value="DUF7226"/>
    <property type="match status" value="1"/>
</dbReference>
<dbReference type="RefSeq" id="WP_179168437.1">
    <property type="nucleotide sequence ID" value="NZ_CP058529.1"/>
</dbReference>
<keyword evidence="3" id="KW-0540">Nuclease</keyword>
<reference evidence="3 4" key="1">
    <citation type="submission" date="2020-07" db="EMBL/GenBank/DDBJ databases">
        <title>Gai3-2, isolated from salt lake.</title>
        <authorList>
            <person name="Cui H."/>
            <person name="Shi X."/>
        </authorList>
    </citation>
    <scope>NUCLEOTIDE SEQUENCE [LARGE SCALE GENOMIC DNA]</scope>
    <source>
        <strain evidence="3 4">Gai3-2</strain>
    </source>
</reference>
<evidence type="ECO:0000313" key="3">
    <source>
        <dbReference type="EMBL" id="QLG26862.1"/>
    </source>
</evidence>
<keyword evidence="3" id="KW-0255">Endonuclease</keyword>
<feature type="domain" description="DUF7226" evidence="2">
    <location>
        <begin position="205"/>
        <end position="325"/>
    </location>
</feature>
<dbReference type="PANTHER" id="PTHR30015">
    <property type="entry name" value="MRR RESTRICTION SYSTEM PROTEIN"/>
    <property type="match status" value="1"/>
</dbReference>
<sequence>MKEAAAKDYIRDQYLGITPTQFEQLSKLVLERSERTRELELTPFRQDGGIDVHAVIERDLFWARLGVQVKQYQESSNIGLSGIQRFKGALFDVDYQIGTYITSSGYTDSAIESAEQSYLRLIDGERLAEIMLNSEIGVEYVDSSTYHEDIEFWEAFEKPEEEGIIPTSEVPQADHLHIIRTTLEAVDRGYTIVPEIKSYLDTNAESSYVERQGLYYPDAAWMLGLLHKGFQKKVNGQKKREFGLTRRGEEYLELVEVGQDEAAKEVLCEAIRGVEMIERITAEIREEGVITHTELKEIIDRESAVTGTTITRRATTCGKWIDYLPEYQKRTTGGPQRYEYVGDGLGNWS</sequence>
<protein>
    <submittedName>
        <fullName evidence="3">Restriction endonuclease</fullName>
    </submittedName>
</protein>
<dbReference type="InterPro" id="IPR011856">
    <property type="entry name" value="tRNA_endonuc-like_dom_sf"/>
</dbReference>